<accession>A0A6A7C502</accession>
<feature type="region of interest" description="Disordered" evidence="1">
    <location>
        <begin position="90"/>
        <end position="124"/>
    </location>
</feature>
<dbReference type="Proteomes" id="UP000799421">
    <property type="component" value="Unassembled WGS sequence"/>
</dbReference>
<name>A0A6A7C502_9PEZI</name>
<dbReference type="EMBL" id="MU005966">
    <property type="protein sequence ID" value="KAF2862322.1"/>
    <property type="molecule type" value="Genomic_DNA"/>
</dbReference>
<evidence type="ECO:0000313" key="3">
    <source>
        <dbReference type="Proteomes" id="UP000799421"/>
    </source>
</evidence>
<sequence>MPWSDEPNVYPTSEAAEPVPRRIVVDHDDDCREILQSRPDFCQCNSAPGPRNIKALSQICTMHLSSNANTINSGAPASASDAIQVTAGTLSSSIASPTEPMSKPYDSSPAVADQADSSNGQNGLSKDQIVVGKYFVSPLGCLPTIFDKVTGAVPNELL</sequence>
<proteinExistence type="predicted"/>
<keyword evidence="3" id="KW-1185">Reference proteome</keyword>
<feature type="compositionally biased region" description="Polar residues" evidence="1">
    <location>
        <begin position="115"/>
        <end position="124"/>
    </location>
</feature>
<protein>
    <submittedName>
        <fullName evidence="2">Uncharacterized protein</fullName>
    </submittedName>
</protein>
<reference evidence="2" key="1">
    <citation type="journal article" date="2020" name="Stud. Mycol.">
        <title>101 Dothideomycetes genomes: a test case for predicting lifestyles and emergence of pathogens.</title>
        <authorList>
            <person name="Haridas S."/>
            <person name="Albert R."/>
            <person name="Binder M."/>
            <person name="Bloem J."/>
            <person name="Labutti K."/>
            <person name="Salamov A."/>
            <person name="Andreopoulos B."/>
            <person name="Baker S."/>
            <person name="Barry K."/>
            <person name="Bills G."/>
            <person name="Bluhm B."/>
            <person name="Cannon C."/>
            <person name="Castanera R."/>
            <person name="Culley D."/>
            <person name="Daum C."/>
            <person name="Ezra D."/>
            <person name="Gonzalez J."/>
            <person name="Henrissat B."/>
            <person name="Kuo A."/>
            <person name="Liang C."/>
            <person name="Lipzen A."/>
            <person name="Lutzoni F."/>
            <person name="Magnuson J."/>
            <person name="Mondo S."/>
            <person name="Nolan M."/>
            <person name="Ohm R."/>
            <person name="Pangilinan J."/>
            <person name="Park H.-J."/>
            <person name="Ramirez L."/>
            <person name="Alfaro M."/>
            <person name="Sun H."/>
            <person name="Tritt A."/>
            <person name="Yoshinaga Y."/>
            <person name="Zwiers L.-H."/>
            <person name="Turgeon B."/>
            <person name="Goodwin S."/>
            <person name="Spatafora J."/>
            <person name="Crous P."/>
            <person name="Grigoriev I."/>
        </authorList>
    </citation>
    <scope>NUCLEOTIDE SEQUENCE</scope>
    <source>
        <strain evidence="2">CBS 480.64</strain>
    </source>
</reference>
<evidence type="ECO:0000256" key="1">
    <source>
        <dbReference type="SAM" id="MobiDB-lite"/>
    </source>
</evidence>
<organism evidence="2 3">
    <name type="scientific">Piedraia hortae CBS 480.64</name>
    <dbReference type="NCBI Taxonomy" id="1314780"/>
    <lineage>
        <taxon>Eukaryota</taxon>
        <taxon>Fungi</taxon>
        <taxon>Dikarya</taxon>
        <taxon>Ascomycota</taxon>
        <taxon>Pezizomycotina</taxon>
        <taxon>Dothideomycetes</taxon>
        <taxon>Dothideomycetidae</taxon>
        <taxon>Capnodiales</taxon>
        <taxon>Piedraiaceae</taxon>
        <taxon>Piedraia</taxon>
    </lineage>
</organism>
<dbReference type="AlphaFoldDB" id="A0A6A7C502"/>
<evidence type="ECO:0000313" key="2">
    <source>
        <dbReference type="EMBL" id="KAF2862322.1"/>
    </source>
</evidence>
<gene>
    <name evidence="2" type="ORF">K470DRAFT_255961</name>
</gene>